<proteinExistence type="predicted"/>
<keyword evidence="1" id="KW-0812">Transmembrane</keyword>
<sequence length="87" mass="10312">MQKAVNLFLCTALLVCLQMFKPTLFMEVYRIVFDFNPTLYSNWELYKMLWSNIQSGSMAAKVTIPLLLAELLWLYLPFRLYKYLSDS</sequence>
<dbReference type="EMBL" id="BNAH01000016">
    <property type="protein sequence ID" value="GHF00726.1"/>
    <property type="molecule type" value="Genomic_DNA"/>
</dbReference>
<reference evidence="3" key="1">
    <citation type="journal article" date="2019" name="Int. J. Syst. Evol. Microbiol.">
        <title>The Global Catalogue of Microorganisms (GCM) 10K type strain sequencing project: providing services to taxonomists for standard genome sequencing and annotation.</title>
        <authorList>
            <consortium name="The Broad Institute Genomics Platform"/>
            <consortium name="The Broad Institute Genome Sequencing Center for Infectious Disease"/>
            <person name="Wu L."/>
            <person name="Ma J."/>
        </authorList>
    </citation>
    <scope>NUCLEOTIDE SEQUENCE [LARGE SCALE GENOMIC DNA]</scope>
    <source>
        <strain evidence="3">CGMCC 1.15922</strain>
    </source>
</reference>
<evidence type="ECO:0000256" key="1">
    <source>
        <dbReference type="SAM" id="Phobius"/>
    </source>
</evidence>
<gene>
    <name evidence="2" type="ORF">GCM10011501_32730</name>
</gene>
<name>A0ABQ3J4H7_9GAMM</name>
<accession>A0ABQ3J4H7</accession>
<feature type="transmembrane region" description="Helical" evidence="1">
    <location>
        <begin position="49"/>
        <end position="76"/>
    </location>
</feature>
<dbReference type="Proteomes" id="UP000626370">
    <property type="component" value="Unassembled WGS sequence"/>
</dbReference>
<keyword evidence="1" id="KW-1133">Transmembrane helix</keyword>
<comment type="caution">
    <text evidence="2">The sequence shown here is derived from an EMBL/GenBank/DDBJ whole genome shotgun (WGS) entry which is preliminary data.</text>
</comment>
<organism evidence="2 3">
    <name type="scientific">Thalassotalea profundi</name>
    <dbReference type="NCBI Taxonomy" id="2036687"/>
    <lineage>
        <taxon>Bacteria</taxon>
        <taxon>Pseudomonadati</taxon>
        <taxon>Pseudomonadota</taxon>
        <taxon>Gammaproteobacteria</taxon>
        <taxon>Alteromonadales</taxon>
        <taxon>Colwelliaceae</taxon>
        <taxon>Thalassotalea</taxon>
    </lineage>
</organism>
<keyword evidence="3" id="KW-1185">Reference proteome</keyword>
<keyword evidence="1" id="KW-0472">Membrane</keyword>
<evidence type="ECO:0000313" key="3">
    <source>
        <dbReference type="Proteomes" id="UP000626370"/>
    </source>
</evidence>
<evidence type="ECO:0000313" key="2">
    <source>
        <dbReference type="EMBL" id="GHF00726.1"/>
    </source>
</evidence>
<protein>
    <submittedName>
        <fullName evidence="2">Uncharacterized protein</fullName>
    </submittedName>
</protein>